<evidence type="ECO:0000313" key="4">
    <source>
        <dbReference type="Proteomes" id="UP000006039"/>
    </source>
</evidence>
<organism evidence="2">
    <name type="scientific">Gaeumannomyces tritici (strain R3-111a-1)</name>
    <name type="common">Wheat and barley take-all root rot fungus</name>
    <name type="synonym">Gaeumannomyces graminis var. tritici</name>
    <dbReference type="NCBI Taxonomy" id="644352"/>
    <lineage>
        <taxon>Eukaryota</taxon>
        <taxon>Fungi</taxon>
        <taxon>Dikarya</taxon>
        <taxon>Ascomycota</taxon>
        <taxon>Pezizomycotina</taxon>
        <taxon>Sordariomycetes</taxon>
        <taxon>Sordariomycetidae</taxon>
        <taxon>Magnaporthales</taxon>
        <taxon>Magnaporthaceae</taxon>
        <taxon>Gaeumannomyces</taxon>
    </lineage>
</organism>
<sequence>MGRSGYETSNMGPHGTVPDPDPSSWSYAGLPPPNRKEQTALRKASAAAAAAAAASSPISTGGYDGNSPQPSSGSPRAAAGKCKFFVVDRT</sequence>
<feature type="region of interest" description="Disordered" evidence="1">
    <location>
        <begin position="1"/>
        <end position="81"/>
    </location>
</feature>
<dbReference type="Proteomes" id="UP000006039">
    <property type="component" value="Unassembled WGS sequence"/>
</dbReference>
<feature type="compositionally biased region" description="Low complexity" evidence="1">
    <location>
        <begin position="44"/>
        <end position="56"/>
    </location>
</feature>
<dbReference type="GeneID" id="20351135"/>
<feature type="compositionally biased region" description="Polar residues" evidence="1">
    <location>
        <begin position="1"/>
        <end position="11"/>
    </location>
</feature>
<accession>J3PB03</accession>
<reference evidence="2" key="2">
    <citation type="submission" date="2010-07" db="EMBL/GenBank/DDBJ databases">
        <authorList>
            <consortium name="The Broad Institute Genome Sequencing Platform"/>
            <consortium name="Broad Institute Genome Sequencing Center for Infectious Disease"/>
            <person name="Ma L.-J."/>
            <person name="Dead R."/>
            <person name="Young S."/>
            <person name="Zeng Q."/>
            <person name="Koehrsen M."/>
            <person name="Alvarado L."/>
            <person name="Berlin A."/>
            <person name="Chapman S.B."/>
            <person name="Chen Z."/>
            <person name="Freedman E."/>
            <person name="Gellesch M."/>
            <person name="Goldberg J."/>
            <person name="Griggs A."/>
            <person name="Gujja S."/>
            <person name="Heilman E.R."/>
            <person name="Heiman D."/>
            <person name="Hepburn T."/>
            <person name="Howarth C."/>
            <person name="Jen D."/>
            <person name="Larson L."/>
            <person name="Mehta T."/>
            <person name="Neiman D."/>
            <person name="Pearson M."/>
            <person name="Roberts A."/>
            <person name="Saif S."/>
            <person name="Shea T."/>
            <person name="Shenoy N."/>
            <person name="Sisk P."/>
            <person name="Stolte C."/>
            <person name="Sykes S."/>
            <person name="Walk T."/>
            <person name="White J."/>
            <person name="Yandava C."/>
            <person name="Haas B."/>
            <person name="Nusbaum C."/>
            <person name="Birren B."/>
        </authorList>
    </citation>
    <scope>NUCLEOTIDE SEQUENCE</scope>
    <source>
        <strain evidence="2">R3-111a-1</strain>
    </source>
</reference>
<evidence type="ECO:0000256" key="1">
    <source>
        <dbReference type="SAM" id="MobiDB-lite"/>
    </source>
</evidence>
<protein>
    <submittedName>
        <fullName evidence="2 3">Uncharacterized protein</fullName>
    </submittedName>
</protein>
<reference evidence="2" key="3">
    <citation type="submission" date="2010-09" db="EMBL/GenBank/DDBJ databases">
        <title>Annotation of Gaeumannomyces graminis var. tritici R3-111a-1.</title>
        <authorList>
            <consortium name="The Broad Institute Genome Sequencing Platform"/>
            <person name="Ma L.-J."/>
            <person name="Dead R."/>
            <person name="Young S.K."/>
            <person name="Zeng Q."/>
            <person name="Gargeya S."/>
            <person name="Fitzgerald M."/>
            <person name="Haas B."/>
            <person name="Abouelleil A."/>
            <person name="Alvarado L."/>
            <person name="Arachchi H.M."/>
            <person name="Berlin A."/>
            <person name="Brown A."/>
            <person name="Chapman S.B."/>
            <person name="Chen Z."/>
            <person name="Dunbar C."/>
            <person name="Freedman E."/>
            <person name="Gearin G."/>
            <person name="Gellesch M."/>
            <person name="Goldberg J."/>
            <person name="Griggs A."/>
            <person name="Gujja S."/>
            <person name="Heiman D."/>
            <person name="Howarth C."/>
            <person name="Larson L."/>
            <person name="Lui A."/>
            <person name="MacDonald P.J.P."/>
            <person name="Mehta T."/>
            <person name="Montmayeur A."/>
            <person name="Murphy C."/>
            <person name="Neiman D."/>
            <person name="Pearson M."/>
            <person name="Priest M."/>
            <person name="Roberts A."/>
            <person name="Saif S."/>
            <person name="Shea T."/>
            <person name="Shenoy N."/>
            <person name="Sisk P."/>
            <person name="Stolte C."/>
            <person name="Sykes S."/>
            <person name="Yandava C."/>
            <person name="Wortman J."/>
            <person name="Nusbaum C."/>
            <person name="Birren B."/>
        </authorList>
    </citation>
    <scope>NUCLEOTIDE SEQUENCE</scope>
    <source>
        <strain evidence="2">R3-111a-1</strain>
    </source>
</reference>
<evidence type="ECO:0000313" key="2">
    <source>
        <dbReference type="EMBL" id="EJT71419.1"/>
    </source>
</evidence>
<dbReference type="HOGENOM" id="CLU_2440984_0_0_1"/>
<gene>
    <name evidence="3" type="primary">20351135</name>
    <name evidence="2" type="ORF">GGTG_10677</name>
</gene>
<dbReference type="RefSeq" id="XP_009226816.1">
    <property type="nucleotide sequence ID" value="XM_009228552.1"/>
</dbReference>
<reference evidence="4" key="1">
    <citation type="submission" date="2010-07" db="EMBL/GenBank/DDBJ databases">
        <title>The genome sequence of Gaeumannomyces graminis var. tritici strain R3-111a-1.</title>
        <authorList>
            <consortium name="The Broad Institute Genome Sequencing Platform"/>
            <person name="Ma L.-J."/>
            <person name="Dead R."/>
            <person name="Young S."/>
            <person name="Zeng Q."/>
            <person name="Koehrsen M."/>
            <person name="Alvarado L."/>
            <person name="Berlin A."/>
            <person name="Chapman S.B."/>
            <person name="Chen Z."/>
            <person name="Freedman E."/>
            <person name="Gellesch M."/>
            <person name="Goldberg J."/>
            <person name="Griggs A."/>
            <person name="Gujja S."/>
            <person name="Heilman E.R."/>
            <person name="Heiman D."/>
            <person name="Hepburn T."/>
            <person name="Howarth C."/>
            <person name="Jen D."/>
            <person name="Larson L."/>
            <person name="Mehta T."/>
            <person name="Neiman D."/>
            <person name="Pearson M."/>
            <person name="Roberts A."/>
            <person name="Saif S."/>
            <person name="Shea T."/>
            <person name="Shenoy N."/>
            <person name="Sisk P."/>
            <person name="Stolte C."/>
            <person name="Sykes S."/>
            <person name="Walk T."/>
            <person name="White J."/>
            <person name="Yandava C."/>
            <person name="Haas B."/>
            <person name="Nusbaum C."/>
            <person name="Birren B."/>
        </authorList>
    </citation>
    <scope>NUCLEOTIDE SEQUENCE [LARGE SCALE GENOMIC DNA]</scope>
    <source>
        <strain evidence="4">R3-111a-1</strain>
    </source>
</reference>
<dbReference type="VEuPathDB" id="FungiDB:GGTG_10677"/>
<name>J3PB03_GAET3</name>
<dbReference type="AlphaFoldDB" id="J3PB03"/>
<dbReference type="EMBL" id="GL385400">
    <property type="protein sequence ID" value="EJT71419.1"/>
    <property type="molecule type" value="Genomic_DNA"/>
</dbReference>
<reference evidence="3" key="5">
    <citation type="submission" date="2018-04" db="UniProtKB">
        <authorList>
            <consortium name="EnsemblFungi"/>
        </authorList>
    </citation>
    <scope>IDENTIFICATION</scope>
    <source>
        <strain evidence="3">R3-111a-1</strain>
    </source>
</reference>
<keyword evidence="4" id="KW-1185">Reference proteome</keyword>
<proteinExistence type="predicted"/>
<dbReference type="EnsemblFungi" id="EJT71419">
    <property type="protein sequence ID" value="EJT71419"/>
    <property type="gene ID" value="GGTG_10677"/>
</dbReference>
<evidence type="ECO:0000313" key="3">
    <source>
        <dbReference type="EnsemblFungi" id="EJT71419"/>
    </source>
</evidence>
<reference evidence="3" key="4">
    <citation type="journal article" date="2015" name="G3 (Bethesda)">
        <title>Genome sequences of three phytopathogenic species of the Magnaporthaceae family of fungi.</title>
        <authorList>
            <person name="Okagaki L.H."/>
            <person name="Nunes C.C."/>
            <person name="Sailsbery J."/>
            <person name="Clay B."/>
            <person name="Brown D."/>
            <person name="John T."/>
            <person name="Oh Y."/>
            <person name="Young N."/>
            <person name="Fitzgerald M."/>
            <person name="Haas B.J."/>
            <person name="Zeng Q."/>
            <person name="Young S."/>
            <person name="Adiconis X."/>
            <person name="Fan L."/>
            <person name="Levin J.Z."/>
            <person name="Mitchell T.K."/>
            <person name="Okubara P.A."/>
            <person name="Farman M.L."/>
            <person name="Kohn L.M."/>
            <person name="Birren B."/>
            <person name="Ma L.-J."/>
            <person name="Dean R.A."/>
        </authorList>
    </citation>
    <scope>NUCLEOTIDE SEQUENCE</scope>
    <source>
        <strain evidence="3">R3-111a-1</strain>
    </source>
</reference>